<dbReference type="PANTHER" id="PTHR11815:SF10">
    <property type="entry name" value="SUCCINATE--COA LIGASE [GDP-FORMING] SUBUNIT BETA, MITOCHONDRIAL"/>
    <property type="match status" value="1"/>
</dbReference>
<dbReference type="AlphaFoldDB" id="A0A5A8DGQ5"/>
<dbReference type="Gene3D" id="3.30.470.20">
    <property type="entry name" value="ATP-grasp fold, B domain"/>
    <property type="match status" value="2"/>
</dbReference>
<dbReference type="GO" id="GO:0042709">
    <property type="term" value="C:succinate-CoA ligase complex"/>
    <property type="evidence" value="ECO:0007669"/>
    <property type="project" value="TreeGrafter"/>
</dbReference>
<evidence type="ECO:0000256" key="7">
    <source>
        <dbReference type="PROSITE-ProRule" id="PRU00409"/>
    </source>
</evidence>
<feature type="region of interest" description="Disordered" evidence="8">
    <location>
        <begin position="287"/>
        <end position="316"/>
    </location>
</feature>
<gene>
    <name evidence="10" type="ORF">FNF28_03869</name>
</gene>
<organism evidence="10 11">
    <name type="scientific">Cafeteria roenbergensis</name>
    <name type="common">Marine flagellate</name>
    <dbReference type="NCBI Taxonomy" id="33653"/>
    <lineage>
        <taxon>Eukaryota</taxon>
        <taxon>Sar</taxon>
        <taxon>Stramenopiles</taxon>
        <taxon>Bigyra</taxon>
        <taxon>Opalozoa</taxon>
        <taxon>Bicosoecida</taxon>
        <taxon>Cafeteriaceae</taxon>
        <taxon>Cafeteria</taxon>
    </lineage>
</organism>
<dbReference type="InterPro" id="IPR013650">
    <property type="entry name" value="ATP-grasp_succ-CoA_synth-type"/>
</dbReference>
<dbReference type="InterPro" id="IPR016102">
    <property type="entry name" value="Succinyl-CoA_synth-like"/>
</dbReference>
<accession>A0A5A8DGQ5</accession>
<dbReference type="InterPro" id="IPR005809">
    <property type="entry name" value="Succ_CoA_ligase-like_bsu"/>
</dbReference>
<dbReference type="Pfam" id="PF00549">
    <property type="entry name" value="Ligase_CoA"/>
    <property type="match status" value="1"/>
</dbReference>
<keyword evidence="5 7" id="KW-0547">Nucleotide-binding</keyword>
<dbReference type="InterPro" id="IPR013815">
    <property type="entry name" value="ATP_grasp_subdomain_1"/>
</dbReference>
<evidence type="ECO:0000313" key="10">
    <source>
        <dbReference type="EMBL" id="KAA0164526.1"/>
    </source>
</evidence>
<dbReference type="InterPro" id="IPR005811">
    <property type="entry name" value="SUCC_ACL_C"/>
</dbReference>
<evidence type="ECO:0000256" key="6">
    <source>
        <dbReference type="ARBA" id="ARBA00022842"/>
    </source>
</evidence>
<protein>
    <recommendedName>
        <fullName evidence="9">ATP-grasp domain-containing protein</fullName>
    </recommendedName>
</protein>
<dbReference type="Gene3D" id="3.30.1490.20">
    <property type="entry name" value="ATP-grasp fold, A domain"/>
    <property type="match status" value="1"/>
</dbReference>
<sequence>MVLCFATSSRERKSPPTRHCRSAAQRFLNLHEYQSKELMEKYGVRVQKGDVAHDAASAGAVSEKLKSENPGAELIVKAQIHAGGRGKGTFTNGFKGGVHICTDAATASEKAEGMIGGFLVTKQTGPEGQLGGMDIEEVAEKNPSAIIKEPVDIATGLLEAQSEAVAAKLGFEGDMKAKAAKQFRALYDLFIGSDATQVEINPLAIGAIPGAGEERHVFAVDAKLNFDDNAAYRQKDIFAMRDIHMEDRATGRPRRPGLNYIGLDAASAASSTALALPWPPWTLSSCTAAPPPTSSTWEAVPPPTRWPRPSASSPSDPNVKGLLVNIFGGIMKCDTIAEGIVAAAKEVGLKVPLVVRLEGTNVEAGKQILRDSGVALITADDLDDAAAKAVKAVQEA</sequence>
<dbReference type="GO" id="GO:0046872">
    <property type="term" value="F:metal ion binding"/>
    <property type="evidence" value="ECO:0007669"/>
    <property type="project" value="UniProtKB-KW"/>
</dbReference>
<dbReference type="Pfam" id="PF08442">
    <property type="entry name" value="ATP-grasp_2"/>
    <property type="match status" value="2"/>
</dbReference>
<evidence type="ECO:0000256" key="5">
    <source>
        <dbReference type="ARBA" id="ARBA00022741"/>
    </source>
</evidence>
<evidence type="ECO:0000313" key="11">
    <source>
        <dbReference type="Proteomes" id="UP000324907"/>
    </source>
</evidence>
<dbReference type="SUPFAM" id="SSF52210">
    <property type="entry name" value="Succinyl-CoA synthetase domains"/>
    <property type="match status" value="1"/>
</dbReference>
<keyword evidence="7" id="KW-0067">ATP-binding</keyword>
<keyword evidence="6" id="KW-0460">Magnesium</keyword>
<comment type="cofactor">
    <cofactor evidence="1">
        <name>Mg(2+)</name>
        <dbReference type="ChEBI" id="CHEBI:18420"/>
    </cofactor>
</comment>
<dbReference type="Proteomes" id="UP000324907">
    <property type="component" value="Unassembled WGS sequence"/>
</dbReference>
<dbReference type="EMBL" id="VLTL01000056">
    <property type="protein sequence ID" value="KAA0164526.1"/>
    <property type="molecule type" value="Genomic_DNA"/>
</dbReference>
<dbReference type="GO" id="GO:0006099">
    <property type="term" value="P:tricarboxylic acid cycle"/>
    <property type="evidence" value="ECO:0007669"/>
    <property type="project" value="UniProtKB-UniPathway"/>
</dbReference>
<dbReference type="SUPFAM" id="SSF56059">
    <property type="entry name" value="Glutathione synthetase ATP-binding domain-like"/>
    <property type="match status" value="1"/>
</dbReference>
<dbReference type="Gene3D" id="3.40.50.261">
    <property type="entry name" value="Succinyl-CoA synthetase domains"/>
    <property type="match status" value="1"/>
</dbReference>
<comment type="pathway">
    <text evidence="2">Carbohydrate metabolism; tricarboxylic acid cycle; succinate from succinyl-CoA (ligase route): step 1/1.</text>
</comment>
<evidence type="ECO:0000256" key="8">
    <source>
        <dbReference type="SAM" id="MobiDB-lite"/>
    </source>
</evidence>
<keyword evidence="3" id="KW-0436">Ligase</keyword>
<dbReference type="UniPathway" id="UPA00223">
    <property type="reaction ID" value="UER00999"/>
</dbReference>
<dbReference type="PANTHER" id="PTHR11815">
    <property type="entry name" value="SUCCINYL-COA SYNTHETASE BETA CHAIN"/>
    <property type="match status" value="1"/>
</dbReference>
<evidence type="ECO:0000256" key="3">
    <source>
        <dbReference type="ARBA" id="ARBA00022598"/>
    </source>
</evidence>
<dbReference type="PIRSF" id="PIRSF001554">
    <property type="entry name" value="SucCS_beta"/>
    <property type="match status" value="1"/>
</dbReference>
<evidence type="ECO:0000256" key="4">
    <source>
        <dbReference type="ARBA" id="ARBA00022723"/>
    </source>
</evidence>
<dbReference type="GO" id="GO:0005524">
    <property type="term" value="F:ATP binding"/>
    <property type="evidence" value="ECO:0007669"/>
    <property type="project" value="UniProtKB-UniRule"/>
</dbReference>
<proteinExistence type="predicted"/>
<evidence type="ECO:0000259" key="9">
    <source>
        <dbReference type="PROSITE" id="PS50975"/>
    </source>
</evidence>
<comment type="caution">
    <text evidence="10">The sequence shown here is derived from an EMBL/GenBank/DDBJ whole genome shotgun (WGS) entry which is preliminary data.</text>
</comment>
<reference evidence="10 11" key="1">
    <citation type="submission" date="2019-07" db="EMBL/GenBank/DDBJ databases">
        <title>Genomes of Cafeteria roenbergensis.</title>
        <authorList>
            <person name="Fischer M.G."/>
            <person name="Hackl T."/>
            <person name="Roman M."/>
        </authorList>
    </citation>
    <scope>NUCLEOTIDE SEQUENCE [LARGE SCALE GENOMIC DNA]</scope>
    <source>
        <strain evidence="10 11">RCC970-E3</strain>
    </source>
</reference>
<dbReference type="GO" id="GO:0004775">
    <property type="term" value="F:succinate-CoA ligase (ADP-forming) activity"/>
    <property type="evidence" value="ECO:0007669"/>
    <property type="project" value="TreeGrafter"/>
</dbReference>
<dbReference type="GO" id="GO:0005739">
    <property type="term" value="C:mitochondrion"/>
    <property type="evidence" value="ECO:0007669"/>
    <property type="project" value="TreeGrafter"/>
</dbReference>
<evidence type="ECO:0000256" key="1">
    <source>
        <dbReference type="ARBA" id="ARBA00001946"/>
    </source>
</evidence>
<name>A0A5A8DGQ5_CAFRO</name>
<dbReference type="InterPro" id="IPR011761">
    <property type="entry name" value="ATP-grasp"/>
</dbReference>
<dbReference type="GO" id="GO:0006104">
    <property type="term" value="P:succinyl-CoA metabolic process"/>
    <property type="evidence" value="ECO:0007669"/>
    <property type="project" value="TreeGrafter"/>
</dbReference>
<dbReference type="FunFam" id="3.30.470.20:FF:000002">
    <property type="entry name" value="Succinate--CoA ligase [ADP-forming] subunit beta"/>
    <property type="match status" value="1"/>
</dbReference>
<feature type="domain" description="ATP-grasp" evidence="9">
    <location>
        <begin position="36"/>
        <end position="86"/>
    </location>
</feature>
<dbReference type="PROSITE" id="PS50975">
    <property type="entry name" value="ATP_GRASP"/>
    <property type="match status" value="1"/>
</dbReference>
<keyword evidence="4" id="KW-0479">Metal-binding</keyword>
<evidence type="ECO:0000256" key="2">
    <source>
        <dbReference type="ARBA" id="ARBA00005064"/>
    </source>
</evidence>